<reference evidence="2 3" key="1">
    <citation type="submission" date="2021-06" db="EMBL/GenBank/DDBJ databases">
        <title>A haploid diamondback moth (Plutella xylostella L.) genome assembly resolves 31 chromosomes and identifies a diamide resistance mutation.</title>
        <authorList>
            <person name="Ward C.M."/>
            <person name="Perry K.D."/>
            <person name="Baker G."/>
            <person name="Powis K."/>
            <person name="Heckel D.G."/>
            <person name="Baxter S.W."/>
        </authorList>
    </citation>
    <scope>NUCLEOTIDE SEQUENCE [LARGE SCALE GENOMIC DNA]</scope>
    <source>
        <strain evidence="2 3">LV</strain>
        <tissue evidence="2">Single pupa</tissue>
    </source>
</reference>
<comment type="caution">
    <text evidence="2">The sequence shown here is derived from an EMBL/GenBank/DDBJ whole genome shotgun (WGS) entry which is preliminary data.</text>
</comment>
<dbReference type="Proteomes" id="UP000823941">
    <property type="component" value="Chromosome 24"/>
</dbReference>
<dbReference type="InterPro" id="IPR029000">
    <property type="entry name" value="Cyclophilin-like_dom_sf"/>
</dbReference>
<gene>
    <name evidence="2" type="ORF">JYU34_018277</name>
</gene>
<organism evidence="2 3">
    <name type="scientific">Plutella xylostella</name>
    <name type="common">Diamondback moth</name>
    <name type="synonym">Plutella maculipennis</name>
    <dbReference type="NCBI Taxonomy" id="51655"/>
    <lineage>
        <taxon>Eukaryota</taxon>
        <taxon>Metazoa</taxon>
        <taxon>Ecdysozoa</taxon>
        <taxon>Arthropoda</taxon>
        <taxon>Hexapoda</taxon>
        <taxon>Insecta</taxon>
        <taxon>Pterygota</taxon>
        <taxon>Neoptera</taxon>
        <taxon>Endopterygota</taxon>
        <taxon>Lepidoptera</taxon>
        <taxon>Glossata</taxon>
        <taxon>Ditrysia</taxon>
        <taxon>Yponomeutoidea</taxon>
        <taxon>Plutellidae</taxon>
        <taxon>Plutella</taxon>
    </lineage>
</organism>
<accession>A0ABQ7Q1M2</accession>
<evidence type="ECO:0000259" key="1">
    <source>
        <dbReference type="PROSITE" id="PS50072"/>
    </source>
</evidence>
<dbReference type="PROSITE" id="PS50072">
    <property type="entry name" value="CSA_PPIASE_2"/>
    <property type="match status" value="1"/>
</dbReference>
<dbReference type="SUPFAM" id="SSF50891">
    <property type="entry name" value="Cyclophilin-like"/>
    <property type="match status" value="1"/>
</dbReference>
<dbReference type="Pfam" id="PF00160">
    <property type="entry name" value="Pro_isomerase"/>
    <property type="match status" value="1"/>
</dbReference>
<name>A0ABQ7Q1M2_PLUXY</name>
<keyword evidence="3" id="KW-1185">Reference proteome</keyword>
<dbReference type="PANTHER" id="PTHR11071:SF561">
    <property type="entry name" value="PEPTIDYL-PROLYL CIS-TRANS ISOMERASE D-RELATED"/>
    <property type="match status" value="1"/>
</dbReference>
<evidence type="ECO:0000313" key="3">
    <source>
        <dbReference type="Proteomes" id="UP000823941"/>
    </source>
</evidence>
<protein>
    <recommendedName>
        <fullName evidence="1">PPIase cyclophilin-type domain-containing protein</fullName>
    </recommendedName>
</protein>
<dbReference type="Gene3D" id="2.40.100.10">
    <property type="entry name" value="Cyclophilin-like"/>
    <property type="match status" value="1"/>
</dbReference>
<evidence type="ECO:0000313" key="2">
    <source>
        <dbReference type="EMBL" id="KAG7298624.1"/>
    </source>
</evidence>
<dbReference type="EMBL" id="JAHIBW010000024">
    <property type="protein sequence ID" value="KAG7298624.1"/>
    <property type="molecule type" value="Genomic_DNA"/>
</dbReference>
<feature type="domain" description="PPIase cyclophilin-type" evidence="1">
    <location>
        <begin position="205"/>
        <end position="353"/>
    </location>
</feature>
<sequence length="353" mass="40809">MTLLECLLKKVHYDQSHPHHSKVLSPPPEMTKIEAACRKAKLKNKYASVRARVDSSPPRHHFTGHVSLTRQWLRWGQLMEENLRILAAIRRAGAEGKVDSHWRHPLPRVMQYYKTRCDFVKQNEVNKRKLYKLLSGTKCRVQPTRAHNEDWKRNRREIIRKSQNKFVLFPENPSETFEDPSFRPSNGFRRPRVRLELRVQDGCSLGWLQLELFADVCPATCRLFLELLTAGGDTYSYINSVFFRKVPHLYWSGGDVVYNNGCGCYAQRGRRRPIGAENYTYAHSVPGLLSMRVTRDDEVCGIFNITFKPMPQFDLQNVVFGRVVRPSSTYEAMRSLGAPLSARPLVYIAACKI</sequence>
<dbReference type="PANTHER" id="PTHR11071">
    <property type="entry name" value="PEPTIDYL-PROLYL CIS-TRANS ISOMERASE"/>
    <property type="match status" value="1"/>
</dbReference>
<proteinExistence type="predicted"/>
<dbReference type="InterPro" id="IPR002130">
    <property type="entry name" value="Cyclophilin-type_PPIase_dom"/>
</dbReference>